<comment type="caution">
    <text evidence="5">The sequence shown here is derived from an EMBL/GenBank/DDBJ whole genome shotgun (WGS) entry which is preliminary data.</text>
</comment>
<dbReference type="PROSITE" id="PS50082">
    <property type="entry name" value="WD_REPEATS_2"/>
    <property type="match status" value="7"/>
</dbReference>
<evidence type="ECO:0000313" key="6">
    <source>
        <dbReference type="Proteomes" id="UP001328733"/>
    </source>
</evidence>
<accession>A0AAW9QVR3</accession>
<feature type="repeat" description="WD" evidence="3">
    <location>
        <begin position="452"/>
        <end position="487"/>
    </location>
</feature>
<evidence type="ECO:0000256" key="2">
    <source>
        <dbReference type="ARBA" id="ARBA00022737"/>
    </source>
</evidence>
<dbReference type="PANTHER" id="PTHR19848:SF8">
    <property type="entry name" value="F-BOX AND WD REPEAT DOMAIN CONTAINING 7"/>
    <property type="match status" value="1"/>
</dbReference>
<dbReference type="CDD" id="cd00200">
    <property type="entry name" value="WD40"/>
    <property type="match status" value="1"/>
</dbReference>
<sequence>MTDHRPHWLEWAEYATLGFAFITLLASIASGIWFLPLLFTIVTLGLNILNRLRWQAQQRRRLTGLARQLQSQWEEERTALSGQIETSRPRSSPPPSSLPENIIALEQSLNGIVQYLNHHALRERVEHLERSYGQIRRELFNLTDISEENIPEPIEAIESRIVLPTLNLTASSFPSDVPRWECIRTIEAHREAIAAIALTPDDRFLLSVGRDRALKVWDFATGNLVTSIDAHDSEILALAVTGEGEAYSVATGGFDRTVKWWTFRADDPRLQLEEIFLGHEGSIHGLGFAPRSRLLVSAGYDKTLKQWSLDKGEETASMYDSLGAIYALGISPREDFIAAGGGDGTVTLWRVGSGEKLAVLAGNVSSVLAIDLSRDGTTIAAGCVDGTVKLWSSPPDAGNILQPIRVLNAHSGQVTALRFAREGQWLFSGGTDGQIAVWQSNYQQAIVTIPVAFDRSRSVSGIAESADGNYLVSACGDGSIGIWQRME</sequence>
<organism evidence="5 6">
    <name type="scientific">Pannus brasiliensis CCIBt3594</name>
    <dbReference type="NCBI Taxonomy" id="1427578"/>
    <lineage>
        <taxon>Bacteria</taxon>
        <taxon>Bacillati</taxon>
        <taxon>Cyanobacteriota</taxon>
        <taxon>Cyanophyceae</taxon>
        <taxon>Oscillatoriophycideae</taxon>
        <taxon>Chroococcales</taxon>
        <taxon>Microcystaceae</taxon>
        <taxon>Pannus</taxon>
    </lineage>
</organism>
<dbReference type="EMBL" id="JBAFSM010000041">
    <property type="protein sequence ID" value="MEG3439151.1"/>
    <property type="molecule type" value="Genomic_DNA"/>
</dbReference>
<protein>
    <submittedName>
        <fullName evidence="5">WD40 repeat domain-containing protein</fullName>
    </submittedName>
</protein>
<feature type="repeat" description="WD" evidence="3">
    <location>
        <begin position="318"/>
        <end position="359"/>
    </location>
</feature>
<feature type="repeat" description="WD" evidence="3">
    <location>
        <begin position="186"/>
        <end position="227"/>
    </location>
</feature>
<dbReference type="InterPro" id="IPR019775">
    <property type="entry name" value="WD40_repeat_CS"/>
</dbReference>
<evidence type="ECO:0000256" key="1">
    <source>
        <dbReference type="ARBA" id="ARBA00022574"/>
    </source>
</evidence>
<feature type="repeat" description="WD" evidence="3">
    <location>
        <begin position="407"/>
        <end position="448"/>
    </location>
</feature>
<keyword evidence="2" id="KW-0677">Repeat</keyword>
<dbReference type="SUPFAM" id="SSF50978">
    <property type="entry name" value="WD40 repeat-like"/>
    <property type="match status" value="1"/>
</dbReference>
<dbReference type="AlphaFoldDB" id="A0AAW9QVR3"/>
<dbReference type="InterPro" id="IPR001680">
    <property type="entry name" value="WD40_rpt"/>
</dbReference>
<keyword evidence="4" id="KW-0812">Transmembrane</keyword>
<dbReference type="PROSITE" id="PS50294">
    <property type="entry name" value="WD_REPEATS_REGION"/>
    <property type="match status" value="5"/>
</dbReference>
<dbReference type="SMART" id="SM00320">
    <property type="entry name" value="WD40"/>
    <property type="match status" value="7"/>
</dbReference>
<dbReference type="InterPro" id="IPR020472">
    <property type="entry name" value="WD40_PAC1"/>
</dbReference>
<gene>
    <name evidence="5" type="ORF">V0288_18640</name>
</gene>
<feature type="transmembrane region" description="Helical" evidence="4">
    <location>
        <begin position="20"/>
        <end position="49"/>
    </location>
</feature>
<feature type="repeat" description="WD" evidence="3">
    <location>
        <begin position="228"/>
        <end position="271"/>
    </location>
</feature>
<evidence type="ECO:0000313" key="5">
    <source>
        <dbReference type="EMBL" id="MEG3439151.1"/>
    </source>
</evidence>
<dbReference type="InterPro" id="IPR036322">
    <property type="entry name" value="WD40_repeat_dom_sf"/>
</dbReference>
<dbReference type="Pfam" id="PF00400">
    <property type="entry name" value="WD40"/>
    <property type="match status" value="7"/>
</dbReference>
<proteinExistence type="predicted"/>
<keyword evidence="1 3" id="KW-0853">WD repeat</keyword>
<dbReference type="PANTHER" id="PTHR19848">
    <property type="entry name" value="WD40 REPEAT PROTEIN"/>
    <property type="match status" value="1"/>
</dbReference>
<keyword evidence="4" id="KW-1133">Transmembrane helix</keyword>
<keyword evidence="4" id="KW-0472">Membrane</keyword>
<feature type="repeat" description="WD" evidence="3">
    <location>
        <begin position="276"/>
        <end position="317"/>
    </location>
</feature>
<keyword evidence="6" id="KW-1185">Reference proteome</keyword>
<dbReference type="PRINTS" id="PR00320">
    <property type="entry name" value="GPROTEINBRPT"/>
</dbReference>
<feature type="repeat" description="WD" evidence="3">
    <location>
        <begin position="360"/>
        <end position="392"/>
    </location>
</feature>
<dbReference type="PROSITE" id="PS00678">
    <property type="entry name" value="WD_REPEATS_1"/>
    <property type="match status" value="1"/>
</dbReference>
<name>A0AAW9QVR3_9CHRO</name>
<dbReference type="Proteomes" id="UP001328733">
    <property type="component" value="Unassembled WGS sequence"/>
</dbReference>
<dbReference type="RefSeq" id="WP_332866630.1">
    <property type="nucleotide sequence ID" value="NZ_JBAFSM010000041.1"/>
</dbReference>
<dbReference type="InterPro" id="IPR015943">
    <property type="entry name" value="WD40/YVTN_repeat-like_dom_sf"/>
</dbReference>
<evidence type="ECO:0000256" key="4">
    <source>
        <dbReference type="SAM" id="Phobius"/>
    </source>
</evidence>
<dbReference type="Gene3D" id="2.130.10.10">
    <property type="entry name" value="YVTN repeat-like/Quinoprotein amine dehydrogenase"/>
    <property type="match status" value="3"/>
</dbReference>
<reference evidence="5 6" key="1">
    <citation type="submission" date="2024-01" db="EMBL/GenBank/DDBJ databases">
        <title>Genomic insights into the taxonomy and metabolism of the cyanobacterium Pannus brasiliensis CCIBt3594.</title>
        <authorList>
            <person name="Machado M."/>
            <person name="Botero N.B."/>
            <person name="Andreote A.P.D."/>
            <person name="Feitosa A.M.T."/>
            <person name="Popin R."/>
            <person name="Sivonen K."/>
            <person name="Fiore M.F."/>
        </authorList>
    </citation>
    <scope>NUCLEOTIDE SEQUENCE [LARGE SCALE GENOMIC DNA]</scope>
    <source>
        <strain evidence="5 6">CCIBt3594</strain>
    </source>
</reference>
<evidence type="ECO:0000256" key="3">
    <source>
        <dbReference type="PROSITE-ProRule" id="PRU00221"/>
    </source>
</evidence>